<dbReference type="EMBL" id="LSRX01000660">
    <property type="protein sequence ID" value="OLP91550.1"/>
    <property type="molecule type" value="Genomic_DNA"/>
</dbReference>
<protein>
    <submittedName>
        <fullName evidence="3">Uncharacterized protein</fullName>
    </submittedName>
</protein>
<dbReference type="OrthoDB" id="10557097at2759"/>
<accession>A0A1Q9D8Q8</accession>
<evidence type="ECO:0000313" key="3">
    <source>
        <dbReference type="EMBL" id="OLP91550.1"/>
    </source>
</evidence>
<dbReference type="AlphaFoldDB" id="A0A1Q9D8Q8"/>
<keyword evidence="2" id="KW-0472">Membrane</keyword>
<feature type="transmembrane region" description="Helical" evidence="2">
    <location>
        <begin position="6"/>
        <end position="30"/>
    </location>
</feature>
<organism evidence="3 4">
    <name type="scientific">Symbiodinium microadriaticum</name>
    <name type="common">Dinoflagellate</name>
    <name type="synonym">Zooxanthella microadriatica</name>
    <dbReference type="NCBI Taxonomy" id="2951"/>
    <lineage>
        <taxon>Eukaryota</taxon>
        <taxon>Sar</taxon>
        <taxon>Alveolata</taxon>
        <taxon>Dinophyceae</taxon>
        <taxon>Suessiales</taxon>
        <taxon>Symbiodiniaceae</taxon>
        <taxon>Symbiodinium</taxon>
    </lineage>
</organism>
<name>A0A1Q9D8Q8_SYMMI</name>
<dbReference type="Proteomes" id="UP000186817">
    <property type="component" value="Unassembled WGS sequence"/>
</dbReference>
<keyword evidence="2" id="KW-0812">Transmembrane</keyword>
<evidence type="ECO:0000256" key="2">
    <source>
        <dbReference type="SAM" id="Phobius"/>
    </source>
</evidence>
<keyword evidence="4" id="KW-1185">Reference proteome</keyword>
<keyword evidence="2" id="KW-1133">Transmembrane helix</keyword>
<sequence>MVVMVLAPAVPAVAAVVVMVVMVMIITTAFGTADVSIPIPGCLTPLELDELQVVELSATAIWKNKILGRPTPSDDRPVAETTPDTAQRPLLEPAPAKRALASLRVSAKELAKEKPGPKYEGFWLAGLVSRASDSRLRLQMLQRQRAEGILYAKMEAGLIQMDGTWEQAAMARQHPVTCLYPIPGRPCLNRRSRKEEFALVPVWQQQAWHPEKAADEEDTYDASSLQLQEMTDTWDANAMSKAGHRVVV</sequence>
<comment type="caution">
    <text evidence="3">The sequence shown here is derived from an EMBL/GenBank/DDBJ whole genome shotgun (WGS) entry which is preliminary data.</text>
</comment>
<feature type="region of interest" description="Disordered" evidence="1">
    <location>
        <begin position="71"/>
        <end position="91"/>
    </location>
</feature>
<gene>
    <name evidence="3" type="ORF">AK812_SmicGene26733</name>
</gene>
<proteinExistence type="predicted"/>
<reference evidence="3 4" key="1">
    <citation type="submission" date="2016-02" db="EMBL/GenBank/DDBJ databases">
        <title>Genome analysis of coral dinoflagellate symbionts highlights evolutionary adaptations to a symbiotic lifestyle.</title>
        <authorList>
            <person name="Aranda M."/>
            <person name="Li Y."/>
            <person name="Liew Y.J."/>
            <person name="Baumgarten S."/>
            <person name="Simakov O."/>
            <person name="Wilson M."/>
            <person name="Piel J."/>
            <person name="Ashoor H."/>
            <person name="Bougouffa S."/>
            <person name="Bajic V.B."/>
            <person name="Ryu T."/>
            <person name="Ravasi T."/>
            <person name="Bayer T."/>
            <person name="Micklem G."/>
            <person name="Kim H."/>
            <person name="Bhak J."/>
            <person name="Lajeunesse T.C."/>
            <person name="Voolstra C.R."/>
        </authorList>
    </citation>
    <scope>NUCLEOTIDE SEQUENCE [LARGE SCALE GENOMIC DNA]</scope>
    <source>
        <strain evidence="3 4">CCMP2467</strain>
    </source>
</reference>
<evidence type="ECO:0000256" key="1">
    <source>
        <dbReference type="SAM" id="MobiDB-lite"/>
    </source>
</evidence>
<evidence type="ECO:0000313" key="4">
    <source>
        <dbReference type="Proteomes" id="UP000186817"/>
    </source>
</evidence>